<feature type="signal peptide" evidence="1">
    <location>
        <begin position="1"/>
        <end position="22"/>
    </location>
</feature>
<name>A0A923M3J2_9BURK</name>
<dbReference type="Proteomes" id="UP000596827">
    <property type="component" value="Unassembled WGS sequence"/>
</dbReference>
<dbReference type="RefSeq" id="WP_187079720.1">
    <property type="nucleotide sequence ID" value="NZ_JACORU010000001.1"/>
</dbReference>
<comment type="caution">
    <text evidence="2">The sequence shown here is derived from an EMBL/GenBank/DDBJ whole genome shotgun (WGS) entry which is preliminary data.</text>
</comment>
<reference evidence="2" key="1">
    <citation type="submission" date="2020-08" db="EMBL/GenBank/DDBJ databases">
        <title>Ramlibacter sp. GTP1 16S ribosomal RNA gene genome sequencing and assembly.</title>
        <authorList>
            <person name="Kang M."/>
        </authorList>
    </citation>
    <scope>NUCLEOTIDE SEQUENCE</scope>
    <source>
        <strain evidence="2">GTP1</strain>
    </source>
</reference>
<sequence>MNAKSLLAVAALAAAFTGVARADEADASQFAVQFQGQRTRAEVMAEAATVSATRSTEPAGSRVAAPLKSTVDAKAVRAQAAEALRLGKIPSGEASI</sequence>
<evidence type="ECO:0000256" key="1">
    <source>
        <dbReference type="SAM" id="SignalP"/>
    </source>
</evidence>
<proteinExistence type="predicted"/>
<gene>
    <name evidence="2" type="ORF">H8R02_02290</name>
</gene>
<dbReference type="AlphaFoldDB" id="A0A923M3J2"/>
<feature type="chain" id="PRO_5036677361" evidence="1">
    <location>
        <begin position="23"/>
        <end position="96"/>
    </location>
</feature>
<protein>
    <submittedName>
        <fullName evidence="2">DUF4148 domain-containing protein</fullName>
    </submittedName>
</protein>
<organism evidence="2 3">
    <name type="scientific">Ramlibacter albus</name>
    <dbReference type="NCBI Taxonomy" id="2079448"/>
    <lineage>
        <taxon>Bacteria</taxon>
        <taxon>Pseudomonadati</taxon>
        <taxon>Pseudomonadota</taxon>
        <taxon>Betaproteobacteria</taxon>
        <taxon>Burkholderiales</taxon>
        <taxon>Comamonadaceae</taxon>
        <taxon>Ramlibacter</taxon>
    </lineage>
</organism>
<evidence type="ECO:0000313" key="3">
    <source>
        <dbReference type="Proteomes" id="UP000596827"/>
    </source>
</evidence>
<evidence type="ECO:0000313" key="2">
    <source>
        <dbReference type="EMBL" id="MBC5763263.1"/>
    </source>
</evidence>
<accession>A0A923M3J2</accession>
<dbReference type="EMBL" id="JACORU010000001">
    <property type="protein sequence ID" value="MBC5763263.1"/>
    <property type="molecule type" value="Genomic_DNA"/>
</dbReference>
<keyword evidence="3" id="KW-1185">Reference proteome</keyword>
<keyword evidence="1" id="KW-0732">Signal</keyword>